<name>A0A976FI21_BRELC</name>
<dbReference type="InterPro" id="IPR017441">
    <property type="entry name" value="Protein_kinase_ATP_BS"/>
</dbReference>
<dbReference type="GO" id="GO:0005576">
    <property type="term" value="C:extracellular region"/>
    <property type="evidence" value="ECO:0007669"/>
    <property type="project" value="UniProtKB-SubCell"/>
</dbReference>
<evidence type="ECO:0000256" key="4">
    <source>
        <dbReference type="PROSITE-ProRule" id="PRU10141"/>
    </source>
</evidence>
<proteinExistence type="predicted"/>
<feature type="domain" description="Crinkler effector protein N-terminal" evidence="5">
    <location>
        <begin position="4"/>
        <end position="113"/>
    </location>
</feature>
<evidence type="ECO:0000313" key="7">
    <source>
        <dbReference type="Proteomes" id="UP000294530"/>
    </source>
</evidence>
<evidence type="ECO:0000256" key="1">
    <source>
        <dbReference type="ARBA" id="ARBA00004340"/>
    </source>
</evidence>
<dbReference type="SUPFAM" id="SSF56112">
    <property type="entry name" value="Protein kinase-like (PK-like)"/>
    <property type="match status" value="1"/>
</dbReference>
<gene>
    <name evidence="6" type="ORF">CCR75_004833</name>
</gene>
<evidence type="ECO:0000256" key="3">
    <source>
        <dbReference type="ARBA" id="ARBA00022525"/>
    </source>
</evidence>
<dbReference type="EMBL" id="SHOA02000006">
    <property type="protein sequence ID" value="TDH66844.1"/>
    <property type="molecule type" value="Genomic_DNA"/>
</dbReference>
<dbReference type="GeneID" id="94348590"/>
<reference evidence="6 7" key="1">
    <citation type="journal article" date="2021" name="Genome Biol.">
        <title>AFLAP: assembly-free linkage analysis pipeline using k-mers from genome sequencing data.</title>
        <authorList>
            <person name="Fletcher K."/>
            <person name="Zhang L."/>
            <person name="Gil J."/>
            <person name="Han R."/>
            <person name="Cavanaugh K."/>
            <person name="Michelmore R."/>
        </authorList>
    </citation>
    <scope>NUCLEOTIDE SEQUENCE [LARGE SCALE GENOMIC DNA]</scope>
    <source>
        <strain evidence="6 7">SF5</strain>
    </source>
</reference>
<sequence length="614" mass="69418">MDEVKVICAVYGEGYVFSMKIARDANVAELQKAIVNERKNFNDRFKVDPVMVALYLAKKNGVWLKDDIYVKDFLKAGRSVEYDEMRPSYRLTTAALLGPIFQPNEGEIHVLVELPDAAAAIATTQGSAQAADVLDVLNRILRNIKTNRRTFERSRLEYQELSCKDKKTRRETKEIESQLLQMPDESYTDGAFGEMEIERLGKLELITDFAARHGEPFWRLIIQPQANAFTNEALFDAFITPFFSEALANWNMVFVNSEQYAWLTQSTNEPRSTDLKPDGFVTHPGMFRAKEKPNDNVAHPTDPTFRFGVAEKDLFDCVILFESKLSLTSAAFGRVARYLQKLRPEASGSAILYDRHSFWMINSHASVVLKVQKAKWTDGGSESLFQNFICANMSPWIPRLTMACSLLGVKVVEGDAFLGRGTHGCVFKVIGEGGEHFALKLVETRFSRFLYRDEEALKQAQNTGLTVHLAGNCIDIHGGAALLLSPVGKPLPRPTTRSDVATLYRLLWQLHDRNLVHGDPRVANVILYREQPLWIDFLAVQKANFISRMVDTEILTRSVLHVSRDVQLGNKLEEMITKYGRDSTPESLNRLIEVVFQRLDSRLKGCCSDSDESV</sequence>
<feature type="binding site" evidence="4">
    <location>
        <position position="440"/>
    </location>
    <ligand>
        <name>ATP</name>
        <dbReference type="ChEBI" id="CHEBI:30616"/>
    </ligand>
</feature>
<accession>A0A976FI21</accession>
<dbReference type="PROSITE" id="PS00107">
    <property type="entry name" value="PROTEIN_KINASE_ATP"/>
    <property type="match status" value="1"/>
</dbReference>
<evidence type="ECO:0000259" key="5">
    <source>
        <dbReference type="Pfam" id="PF20147"/>
    </source>
</evidence>
<dbReference type="AlphaFoldDB" id="A0A976FI21"/>
<keyword evidence="3" id="KW-0964">Secreted</keyword>
<dbReference type="Pfam" id="PF20147">
    <property type="entry name" value="Crinkler"/>
    <property type="match status" value="1"/>
</dbReference>
<dbReference type="KEGG" id="blac:94348590"/>
<dbReference type="GO" id="GO:0005524">
    <property type="term" value="F:ATP binding"/>
    <property type="evidence" value="ECO:0007669"/>
    <property type="project" value="UniProtKB-UniRule"/>
</dbReference>
<dbReference type="InterPro" id="IPR011009">
    <property type="entry name" value="Kinase-like_dom_sf"/>
</dbReference>
<keyword evidence="4" id="KW-0547">Nucleotide-binding</keyword>
<protein>
    <recommendedName>
        <fullName evidence="5">Crinkler effector protein N-terminal domain-containing protein</fullName>
    </recommendedName>
</protein>
<keyword evidence="4" id="KW-0067">ATP-binding</keyword>
<dbReference type="Proteomes" id="UP000294530">
    <property type="component" value="Unassembled WGS sequence"/>
</dbReference>
<dbReference type="InterPro" id="IPR045379">
    <property type="entry name" value="Crinkler_N"/>
</dbReference>
<comment type="subcellular location">
    <subcellularLocation>
        <location evidence="1">Host cell</location>
    </subcellularLocation>
    <subcellularLocation>
        <location evidence="2">Secreted</location>
    </subcellularLocation>
</comment>
<dbReference type="Gene3D" id="1.10.510.10">
    <property type="entry name" value="Transferase(Phosphotransferase) domain 1"/>
    <property type="match status" value="1"/>
</dbReference>
<evidence type="ECO:0000256" key="2">
    <source>
        <dbReference type="ARBA" id="ARBA00004613"/>
    </source>
</evidence>
<organism evidence="6 7">
    <name type="scientific">Bremia lactucae</name>
    <name type="common">Lettuce downy mildew</name>
    <dbReference type="NCBI Taxonomy" id="4779"/>
    <lineage>
        <taxon>Eukaryota</taxon>
        <taxon>Sar</taxon>
        <taxon>Stramenopiles</taxon>
        <taxon>Oomycota</taxon>
        <taxon>Peronosporomycetes</taxon>
        <taxon>Peronosporales</taxon>
        <taxon>Peronosporaceae</taxon>
        <taxon>Bremia</taxon>
    </lineage>
</organism>
<dbReference type="OrthoDB" id="424746at2759"/>
<comment type="caution">
    <text evidence="6">The sequence shown here is derived from an EMBL/GenBank/DDBJ whole genome shotgun (WGS) entry which is preliminary data.</text>
</comment>
<evidence type="ECO:0000313" key="6">
    <source>
        <dbReference type="EMBL" id="TDH66844.1"/>
    </source>
</evidence>
<dbReference type="RefSeq" id="XP_067816343.1">
    <property type="nucleotide sequence ID" value="XM_067962919.1"/>
</dbReference>
<keyword evidence="7" id="KW-1185">Reference proteome</keyword>
<dbReference type="GO" id="GO:0043657">
    <property type="term" value="C:host cell"/>
    <property type="evidence" value="ECO:0007669"/>
    <property type="project" value="UniProtKB-SubCell"/>
</dbReference>